<gene>
    <name evidence="4" type="ORF">KS419_23820</name>
</gene>
<dbReference type="PANTHER" id="PTHR43800">
    <property type="entry name" value="PEPTIDYL-LYSINE N-ACETYLTRANSFERASE YJAB"/>
    <property type="match status" value="1"/>
</dbReference>
<proteinExistence type="predicted"/>
<comment type="caution">
    <text evidence="4">The sequence shown here is derived from an EMBL/GenBank/DDBJ whole genome shotgun (WGS) entry which is preliminary data.</text>
</comment>
<evidence type="ECO:0000313" key="4">
    <source>
        <dbReference type="EMBL" id="MBU9714777.1"/>
    </source>
</evidence>
<dbReference type="PANTHER" id="PTHR43800:SF1">
    <property type="entry name" value="PEPTIDYL-LYSINE N-ACETYLTRANSFERASE YJAB"/>
    <property type="match status" value="1"/>
</dbReference>
<sequence>MLVPYKHEYEKIAMGLLSFMPSEKTIKRLKQTMDQYEKDPNFHLFLWKKKVNDFIGVIGVEKTEEGVVLRNLCVNPSHRNEGIATEMINSVENRLNVSLLGTKHTKEFLEYCKREEGC</sequence>
<dbReference type="Proteomes" id="UP000784880">
    <property type="component" value="Unassembled WGS sequence"/>
</dbReference>
<protein>
    <submittedName>
        <fullName evidence="4">GNAT family N-acetyltransferase</fullName>
    </submittedName>
</protein>
<evidence type="ECO:0000259" key="3">
    <source>
        <dbReference type="Pfam" id="PF00583"/>
    </source>
</evidence>
<evidence type="ECO:0000256" key="1">
    <source>
        <dbReference type="ARBA" id="ARBA00022679"/>
    </source>
</evidence>
<feature type="domain" description="N-acetyltransferase" evidence="3">
    <location>
        <begin position="28"/>
        <end position="94"/>
    </location>
</feature>
<accession>A0ABS6JM91</accession>
<dbReference type="CDD" id="cd04301">
    <property type="entry name" value="NAT_SF"/>
    <property type="match status" value="1"/>
</dbReference>
<keyword evidence="2" id="KW-0012">Acyltransferase</keyword>
<organism evidence="4 5">
    <name type="scientific">Evansella tamaricis</name>
    <dbReference type="NCBI Taxonomy" id="2069301"/>
    <lineage>
        <taxon>Bacteria</taxon>
        <taxon>Bacillati</taxon>
        <taxon>Bacillota</taxon>
        <taxon>Bacilli</taxon>
        <taxon>Bacillales</taxon>
        <taxon>Bacillaceae</taxon>
        <taxon>Evansella</taxon>
    </lineage>
</organism>
<keyword evidence="5" id="KW-1185">Reference proteome</keyword>
<dbReference type="Pfam" id="PF00583">
    <property type="entry name" value="Acetyltransf_1"/>
    <property type="match status" value="1"/>
</dbReference>
<keyword evidence="1" id="KW-0808">Transferase</keyword>
<dbReference type="EMBL" id="JAHQCS010000184">
    <property type="protein sequence ID" value="MBU9714777.1"/>
    <property type="molecule type" value="Genomic_DNA"/>
</dbReference>
<evidence type="ECO:0000313" key="5">
    <source>
        <dbReference type="Proteomes" id="UP000784880"/>
    </source>
</evidence>
<evidence type="ECO:0000256" key="2">
    <source>
        <dbReference type="ARBA" id="ARBA00023315"/>
    </source>
</evidence>
<reference evidence="4 5" key="1">
    <citation type="submission" date="2021-06" db="EMBL/GenBank/DDBJ databases">
        <title>Bacillus sp. RD4P76, an endophyte from a halophyte.</title>
        <authorList>
            <person name="Sun J.-Q."/>
        </authorList>
    </citation>
    <scope>NUCLEOTIDE SEQUENCE [LARGE SCALE GENOMIC DNA]</scope>
    <source>
        <strain evidence="4 5">CGMCC 1.15917</strain>
    </source>
</reference>
<name>A0ABS6JM91_9BACI</name>
<dbReference type="InterPro" id="IPR000182">
    <property type="entry name" value="GNAT_dom"/>
</dbReference>
<dbReference type="RefSeq" id="WP_217069595.1">
    <property type="nucleotide sequence ID" value="NZ_JAHQCS010000184.1"/>
</dbReference>